<reference evidence="1" key="1">
    <citation type="submission" date="2022-06" db="EMBL/GenBank/DDBJ databases">
        <authorList>
            <person name="Berger JAMES D."/>
            <person name="Berger JAMES D."/>
        </authorList>
    </citation>
    <scope>NUCLEOTIDE SEQUENCE [LARGE SCALE GENOMIC DNA]</scope>
</reference>
<name>A0A183W7B2_TRIRE</name>
<reference evidence="2" key="2">
    <citation type="submission" date="2023-11" db="UniProtKB">
        <authorList>
            <consortium name="WormBaseParasite"/>
        </authorList>
    </citation>
    <scope>IDENTIFICATION</scope>
</reference>
<dbReference type="OrthoDB" id="6255889at2759"/>
<keyword evidence="1" id="KW-1185">Reference proteome</keyword>
<proteinExistence type="predicted"/>
<sequence>MLHRYMLAFIYFIFFIYIHHINANDDNVVSFKEMPTRLSPVLRNHIMKRNYLWDARLGKRSMNTMNRDSLPWYKSMRDPYPNDDNYFGGYPGHDD</sequence>
<dbReference type="WBParaSite" id="TREG1_24960.1">
    <property type="protein sequence ID" value="TREG1_24960.1"/>
    <property type="gene ID" value="TREG1_24960"/>
</dbReference>
<accession>A0A183W7B2</accession>
<dbReference type="Proteomes" id="UP000050795">
    <property type="component" value="Unassembled WGS sequence"/>
</dbReference>
<protein>
    <submittedName>
        <fullName evidence="2">Uncharacterized protein</fullName>
    </submittedName>
</protein>
<evidence type="ECO:0000313" key="2">
    <source>
        <dbReference type="WBParaSite" id="TREG1_24960.1"/>
    </source>
</evidence>
<organism evidence="1 2">
    <name type="scientific">Trichobilharzia regenti</name>
    <name type="common">Nasal bird schistosome</name>
    <dbReference type="NCBI Taxonomy" id="157069"/>
    <lineage>
        <taxon>Eukaryota</taxon>
        <taxon>Metazoa</taxon>
        <taxon>Spiralia</taxon>
        <taxon>Lophotrochozoa</taxon>
        <taxon>Platyhelminthes</taxon>
        <taxon>Trematoda</taxon>
        <taxon>Digenea</taxon>
        <taxon>Strigeidida</taxon>
        <taxon>Schistosomatoidea</taxon>
        <taxon>Schistosomatidae</taxon>
        <taxon>Trichobilharzia</taxon>
    </lineage>
</organism>
<evidence type="ECO:0000313" key="1">
    <source>
        <dbReference type="Proteomes" id="UP000050795"/>
    </source>
</evidence>
<dbReference type="AlphaFoldDB" id="A0A183W7B2"/>